<dbReference type="GeneID" id="28738477"/>
<dbReference type="EMBL" id="LFJN01000004">
    <property type="protein sequence ID" value="KPI44090.1"/>
    <property type="molecule type" value="Genomic_DNA"/>
</dbReference>
<dbReference type="PANTHER" id="PTHR37466:SF1">
    <property type="entry name" value="SLR1628 PROTEIN"/>
    <property type="match status" value="1"/>
</dbReference>
<protein>
    <submittedName>
        <fullName evidence="1">Uncharacterized protein</fullName>
    </submittedName>
</protein>
<dbReference type="Proteomes" id="UP000038010">
    <property type="component" value="Unassembled WGS sequence"/>
</dbReference>
<dbReference type="PANTHER" id="PTHR37466">
    <property type="entry name" value="SLR1628 PROTEIN"/>
    <property type="match status" value="1"/>
</dbReference>
<accession>A0A0N1HFN3</accession>
<name>A0A0N1HFN3_9EURO</name>
<sequence>MRQYLASTLILLLAIVIIFTIPELAQVQSFFIKSTTATKMSSSNPLNVFRQPLQLFSRQPMTGFHRDGYCRTGAADFGNHAVAGVVSEKFLDYTAAQGNDLRAAGLSEGCKWCLCTGRWLEAFQAYKDGKISKEAVPKVQLSATEESALRKVDLETLKEFAVPEEATNGAH</sequence>
<proteinExistence type="predicted"/>
<dbReference type="AlphaFoldDB" id="A0A0N1HFN3"/>
<gene>
    <name evidence="1" type="ORF">AB675_6315</name>
</gene>
<dbReference type="InterPro" id="IPR018714">
    <property type="entry name" value="DUF2237"/>
</dbReference>
<dbReference type="VEuPathDB" id="FungiDB:AB675_6315"/>
<comment type="caution">
    <text evidence="1">The sequence shown here is derived from an EMBL/GenBank/DDBJ whole genome shotgun (WGS) entry which is preliminary data.</text>
</comment>
<dbReference type="Gene3D" id="3.30.56.110">
    <property type="entry name" value="Protein of unknown function DUF2237"/>
    <property type="match status" value="1"/>
</dbReference>
<evidence type="ECO:0000313" key="1">
    <source>
        <dbReference type="EMBL" id="KPI44090.1"/>
    </source>
</evidence>
<keyword evidence="2" id="KW-1185">Reference proteome</keyword>
<dbReference type="Pfam" id="PF09996">
    <property type="entry name" value="DUF2237"/>
    <property type="match status" value="1"/>
</dbReference>
<reference evidence="1 2" key="1">
    <citation type="submission" date="2015-06" db="EMBL/GenBank/DDBJ databases">
        <title>Draft genome of the ant-associated black yeast Phialophora attae CBS 131958.</title>
        <authorList>
            <person name="Moreno L.F."/>
            <person name="Stielow B.J."/>
            <person name="de Hoog S."/>
            <person name="Vicente V.A."/>
            <person name="Weiss V.A."/>
            <person name="de Vries M."/>
            <person name="Cruz L.M."/>
            <person name="Souza E.M."/>
        </authorList>
    </citation>
    <scope>NUCLEOTIDE SEQUENCE [LARGE SCALE GENOMIC DNA]</scope>
    <source>
        <strain evidence="1 2">CBS 131958</strain>
    </source>
</reference>
<dbReference type="RefSeq" id="XP_018004053.1">
    <property type="nucleotide sequence ID" value="XM_018146597.1"/>
</dbReference>
<dbReference type="OrthoDB" id="1517790at2759"/>
<organism evidence="1 2">
    <name type="scientific">Cyphellophora attinorum</name>
    <dbReference type="NCBI Taxonomy" id="1664694"/>
    <lineage>
        <taxon>Eukaryota</taxon>
        <taxon>Fungi</taxon>
        <taxon>Dikarya</taxon>
        <taxon>Ascomycota</taxon>
        <taxon>Pezizomycotina</taxon>
        <taxon>Eurotiomycetes</taxon>
        <taxon>Chaetothyriomycetidae</taxon>
        <taxon>Chaetothyriales</taxon>
        <taxon>Cyphellophoraceae</taxon>
        <taxon>Cyphellophora</taxon>
    </lineage>
</organism>
<evidence type="ECO:0000313" key="2">
    <source>
        <dbReference type="Proteomes" id="UP000038010"/>
    </source>
</evidence>